<dbReference type="STRING" id="1334629.MFUL124B02_23265"/>
<comment type="caution">
    <text evidence="8">The sequence shown here is derived from an EMBL/GenBank/DDBJ whole genome shotgun (WGS) entry which is preliminary data.</text>
</comment>
<dbReference type="InterPro" id="IPR021137">
    <property type="entry name" value="Ribosomal_bL35-like"/>
</dbReference>
<evidence type="ECO:0000256" key="3">
    <source>
        <dbReference type="ARBA" id="ARBA00023274"/>
    </source>
</evidence>
<evidence type="ECO:0000313" key="8">
    <source>
        <dbReference type="EMBL" id="GEN10435.1"/>
    </source>
</evidence>
<dbReference type="GO" id="GO:0005840">
    <property type="term" value="C:ribosome"/>
    <property type="evidence" value="ECO:0007669"/>
    <property type="project" value="UniProtKB-KW"/>
</dbReference>
<comment type="similarity">
    <text evidence="1 5 6">Belongs to the bacterial ribosomal protein bL35 family.</text>
</comment>
<dbReference type="GO" id="GO:1990904">
    <property type="term" value="C:ribonucleoprotein complex"/>
    <property type="evidence" value="ECO:0007669"/>
    <property type="project" value="UniProtKB-KW"/>
</dbReference>
<dbReference type="Proteomes" id="UP000183760">
    <property type="component" value="Unassembled WGS sequence"/>
</dbReference>
<dbReference type="Gene3D" id="4.10.410.60">
    <property type="match status" value="1"/>
</dbReference>
<organism evidence="8 11">
    <name type="scientific">Myxococcus fulvus</name>
    <dbReference type="NCBI Taxonomy" id="33"/>
    <lineage>
        <taxon>Bacteria</taxon>
        <taxon>Pseudomonadati</taxon>
        <taxon>Myxococcota</taxon>
        <taxon>Myxococcia</taxon>
        <taxon>Myxococcales</taxon>
        <taxon>Cystobacterineae</taxon>
        <taxon>Myxococcaceae</taxon>
        <taxon>Myxococcus</taxon>
    </lineage>
</organism>
<evidence type="ECO:0000256" key="4">
    <source>
        <dbReference type="ARBA" id="ARBA00071664"/>
    </source>
</evidence>
<dbReference type="EMBL" id="FOIB01000003">
    <property type="protein sequence ID" value="SET82689.1"/>
    <property type="molecule type" value="Genomic_DNA"/>
</dbReference>
<dbReference type="InterPro" id="IPR018265">
    <property type="entry name" value="Ribosomal_bL35_CS"/>
</dbReference>
<keyword evidence="3 5" id="KW-0687">Ribonucleoprotein</keyword>
<sequence>MPKLKTRSGAKKRFQVKKSGQVKHGKAYGKHLFTHAKTPKQKRGNRGTSHLRDMDAKKVIKEMFPYGA</sequence>
<feature type="region of interest" description="Disordered" evidence="7">
    <location>
        <begin position="1"/>
        <end position="56"/>
    </location>
</feature>
<keyword evidence="2 5" id="KW-0689">Ribosomal protein</keyword>
<dbReference type="HAMAP" id="MF_00514">
    <property type="entry name" value="Ribosomal_bL35"/>
    <property type="match status" value="1"/>
</dbReference>
<protein>
    <recommendedName>
        <fullName evidence="4 5">Large ribosomal subunit protein bL35</fullName>
    </recommendedName>
</protein>
<dbReference type="NCBIfam" id="TIGR00001">
    <property type="entry name" value="rpmI_bact"/>
    <property type="match status" value="1"/>
</dbReference>
<dbReference type="GO" id="GO:0006412">
    <property type="term" value="P:translation"/>
    <property type="evidence" value="ECO:0007669"/>
    <property type="project" value="UniProtKB-UniRule"/>
</dbReference>
<dbReference type="InterPro" id="IPR037229">
    <property type="entry name" value="Ribosomal_bL35_sf"/>
</dbReference>
<evidence type="ECO:0000313" key="9">
    <source>
        <dbReference type="EMBL" id="SET82689.1"/>
    </source>
</evidence>
<dbReference type="FunFam" id="4.10.410.60:FF:000001">
    <property type="entry name" value="50S ribosomal protein L35"/>
    <property type="match status" value="1"/>
</dbReference>
<dbReference type="OrthoDB" id="9804851at2"/>
<dbReference type="RefSeq" id="WP_046713978.1">
    <property type="nucleotide sequence ID" value="NZ_BJXR01000039.1"/>
</dbReference>
<gene>
    <name evidence="5 8" type="primary">rpmI</name>
    <name evidence="8" type="ORF">MFU01_54720</name>
    <name evidence="9" type="ORF">SAMN05443572_103396</name>
</gene>
<reference evidence="8 11" key="2">
    <citation type="submission" date="2019-07" db="EMBL/GenBank/DDBJ databases">
        <title>Whole genome shotgun sequence of Myxococcus fulvus NBRC 100333.</title>
        <authorList>
            <person name="Hosoyama A."/>
            <person name="Uohara A."/>
            <person name="Ohji S."/>
            <person name="Ichikawa N."/>
        </authorList>
    </citation>
    <scope>NUCLEOTIDE SEQUENCE [LARGE SCALE GENOMIC DNA]</scope>
    <source>
        <strain evidence="8 11">NBRC 100333</strain>
    </source>
</reference>
<name>A0A511T8F2_MYXFU</name>
<dbReference type="SUPFAM" id="SSF143034">
    <property type="entry name" value="L35p-like"/>
    <property type="match status" value="1"/>
</dbReference>
<evidence type="ECO:0000256" key="6">
    <source>
        <dbReference type="RuleBase" id="RU000568"/>
    </source>
</evidence>
<accession>A0A511T8F2</accession>
<evidence type="ECO:0000313" key="11">
    <source>
        <dbReference type="Proteomes" id="UP000321514"/>
    </source>
</evidence>
<dbReference type="PROSITE" id="PS00936">
    <property type="entry name" value="RIBOSOMAL_L35"/>
    <property type="match status" value="1"/>
</dbReference>
<proteinExistence type="inferred from homology"/>
<dbReference type="EMBL" id="BJXR01000039">
    <property type="protein sequence ID" value="GEN10435.1"/>
    <property type="molecule type" value="Genomic_DNA"/>
</dbReference>
<dbReference type="InterPro" id="IPR001706">
    <property type="entry name" value="Ribosomal_bL35"/>
</dbReference>
<evidence type="ECO:0000256" key="5">
    <source>
        <dbReference type="HAMAP-Rule" id="MF_00514"/>
    </source>
</evidence>
<feature type="compositionally biased region" description="Basic residues" evidence="7">
    <location>
        <begin position="1"/>
        <end position="45"/>
    </location>
</feature>
<dbReference type="PRINTS" id="PR00064">
    <property type="entry name" value="RIBOSOMALL35"/>
</dbReference>
<evidence type="ECO:0000256" key="7">
    <source>
        <dbReference type="SAM" id="MobiDB-lite"/>
    </source>
</evidence>
<evidence type="ECO:0000256" key="1">
    <source>
        <dbReference type="ARBA" id="ARBA00006598"/>
    </source>
</evidence>
<evidence type="ECO:0000256" key="2">
    <source>
        <dbReference type="ARBA" id="ARBA00022980"/>
    </source>
</evidence>
<evidence type="ECO:0000313" key="10">
    <source>
        <dbReference type="Proteomes" id="UP000183760"/>
    </source>
</evidence>
<keyword evidence="10" id="KW-1185">Reference proteome</keyword>
<dbReference type="GO" id="GO:0003735">
    <property type="term" value="F:structural constituent of ribosome"/>
    <property type="evidence" value="ECO:0007669"/>
    <property type="project" value="InterPro"/>
</dbReference>
<dbReference type="AlphaFoldDB" id="A0A511T8F2"/>
<reference evidence="9 10" key="1">
    <citation type="submission" date="2016-10" db="EMBL/GenBank/DDBJ databases">
        <authorList>
            <person name="Varghese N."/>
            <person name="Submissions S."/>
        </authorList>
    </citation>
    <scope>NUCLEOTIDE SEQUENCE [LARGE SCALE GENOMIC DNA]</scope>
    <source>
        <strain evidence="9 10">DSM 16525</strain>
    </source>
</reference>
<dbReference type="Proteomes" id="UP000321514">
    <property type="component" value="Unassembled WGS sequence"/>
</dbReference>
<dbReference type="Pfam" id="PF01632">
    <property type="entry name" value="Ribosomal_L35p"/>
    <property type="match status" value="1"/>
</dbReference>